<sequence>MFSIYLLEDNDSQRKYYREIVDNTVMINDYPVNVVESSDTESFYDSFTKEQFGLFFLDMELDGDVKAGLKVAEFVRSNIPDAKIVFVTTHEELAFLTLERKVSPLDYVLKDKSSEEIKTQIIRDIELAEQYYQASIYRKEKIFGYKVGSKYFSIPMKELILLYTEKEAPGRVKLEANNREMSFPGNLNALEDKYDNLLRVDKSSLINVDRIVSYDRHKRILHLDNDVQCAVSIRKSSVVSKLFKK</sequence>
<dbReference type="SMART" id="SM00850">
    <property type="entry name" value="LytTR"/>
    <property type="match status" value="1"/>
</dbReference>
<dbReference type="GO" id="GO:0000156">
    <property type="term" value="F:phosphorelay response regulator activity"/>
    <property type="evidence" value="ECO:0007669"/>
    <property type="project" value="InterPro"/>
</dbReference>
<dbReference type="EMBL" id="CP049366">
    <property type="protein sequence ID" value="QMT84848.1"/>
    <property type="molecule type" value="Genomic_DNA"/>
</dbReference>
<dbReference type="Gene3D" id="3.40.50.2300">
    <property type="match status" value="1"/>
</dbReference>
<protein>
    <submittedName>
        <fullName evidence="8">Response regulator transcription factor</fullName>
    </submittedName>
</protein>
<dbReference type="Pfam" id="PF00072">
    <property type="entry name" value="Response_reg"/>
    <property type="match status" value="1"/>
</dbReference>
<dbReference type="InterPro" id="IPR007492">
    <property type="entry name" value="LytTR_DNA-bd_dom"/>
</dbReference>
<dbReference type="Pfam" id="PF04397">
    <property type="entry name" value="LytTR"/>
    <property type="match status" value="1"/>
</dbReference>
<keyword evidence="9" id="KW-1185">Reference proteome</keyword>
<accession>A0A7L7L0T6</accession>
<dbReference type="InterPro" id="IPR011006">
    <property type="entry name" value="CheY-like_superfamily"/>
</dbReference>
<dbReference type="InterPro" id="IPR001789">
    <property type="entry name" value="Sig_transdc_resp-reg_receiver"/>
</dbReference>
<organism evidence="8 9">
    <name type="scientific">Companilactobacillus pabuli</name>
    <dbReference type="NCBI Taxonomy" id="2714036"/>
    <lineage>
        <taxon>Bacteria</taxon>
        <taxon>Bacillati</taxon>
        <taxon>Bacillota</taxon>
        <taxon>Bacilli</taxon>
        <taxon>Lactobacillales</taxon>
        <taxon>Lactobacillaceae</taxon>
        <taxon>Companilactobacillus</taxon>
    </lineage>
</organism>
<dbReference type="PANTHER" id="PTHR37299">
    <property type="entry name" value="TRANSCRIPTIONAL REGULATOR-RELATED"/>
    <property type="match status" value="1"/>
</dbReference>
<dbReference type="RefSeq" id="WP_182082652.1">
    <property type="nucleotide sequence ID" value="NZ_CP049366.1"/>
</dbReference>
<evidence type="ECO:0000313" key="8">
    <source>
        <dbReference type="EMBL" id="QMT84848.1"/>
    </source>
</evidence>
<feature type="domain" description="HTH LytTR-type" evidence="7">
    <location>
        <begin position="143"/>
        <end position="245"/>
    </location>
</feature>
<dbReference type="CDD" id="cd17533">
    <property type="entry name" value="REC_LytTR_AgrA-like"/>
    <property type="match status" value="1"/>
</dbReference>
<keyword evidence="1" id="KW-0963">Cytoplasm</keyword>
<dbReference type="SMART" id="SM00448">
    <property type="entry name" value="REC"/>
    <property type="match status" value="1"/>
</dbReference>
<evidence type="ECO:0000256" key="4">
    <source>
        <dbReference type="ARBA" id="ARBA00037164"/>
    </source>
</evidence>
<evidence type="ECO:0000313" key="9">
    <source>
        <dbReference type="Proteomes" id="UP000514410"/>
    </source>
</evidence>
<evidence type="ECO:0000259" key="6">
    <source>
        <dbReference type="PROSITE" id="PS50110"/>
    </source>
</evidence>
<dbReference type="KEGG" id="cpab:G6534_09555"/>
<comment type="function">
    <text evidence="4">Required for high-level post-exponential phase expression of a series of secreted proteins.</text>
</comment>
<dbReference type="PROSITE" id="PS50110">
    <property type="entry name" value="RESPONSE_REGULATORY"/>
    <property type="match status" value="1"/>
</dbReference>
<feature type="modified residue" description="4-aspartylphosphate" evidence="5">
    <location>
        <position position="58"/>
    </location>
</feature>
<dbReference type="GO" id="GO:0003677">
    <property type="term" value="F:DNA binding"/>
    <property type="evidence" value="ECO:0007669"/>
    <property type="project" value="InterPro"/>
</dbReference>
<evidence type="ECO:0000256" key="1">
    <source>
        <dbReference type="ARBA" id="ARBA00022490"/>
    </source>
</evidence>
<evidence type="ECO:0000256" key="2">
    <source>
        <dbReference type="ARBA" id="ARBA00023012"/>
    </source>
</evidence>
<feature type="domain" description="Response regulatory" evidence="6">
    <location>
        <begin position="3"/>
        <end position="125"/>
    </location>
</feature>
<reference evidence="8 9" key="1">
    <citation type="submission" date="2020-02" db="EMBL/GenBank/DDBJ databases">
        <title>Complete Genome Sequence of Lactobacillus sp. NFFJ11 Isolated from animal feed.</title>
        <authorList>
            <person name="Jung J.Y."/>
        </authorList>
    </citation>
    <scope>NUCLEOTIDE SEQUENCE [LARGE SCALE GENOMIC DNA]</scope>
    <source>
        <strain evidence="8 9">NFFJ11</strain>
    </source>
</reference>
<evidence type="ECO:0000256" key="3">
    <source>
        <dbReference type="ARBA" id="ARBA00023159"/>
    </source>
</evidence>
<proteinExistence type="predicted"/>
<dbReference type="AlphaFoldDB" id="A0A7L7L0T6"/>
<evidence type="ECO:0000259" key="7">
    <source>
        <dbReference type="PROSITE" id="PS50930"/>
    </source>
</evidence>
<dbReference type="PANTHER" id="PTHR37299:SF3">
    <property type="entry name" value="STAGE 0 SPORULATION PROTEIN A HOMOLOG"/>
    <property type="match status" value="1"/>
</dbReference>
<keyword evidence="2" id="KW-0902">Two-component regulatory system</keyword>
<keyword evidence="5" id="KW-0597">Phosphoprotein</keyword>
<gene>
    <name evidence="8" type="ORF">G6534_09555</name>
</gene>
<evidence type="ECO:0000256" key="5">
    <source>
        <dbReference type="PROSITE-ProRule" id="PRU00169"/>
    </source>
</evidence>
<keyword evidence="3" id="KW-0010">Activator</keyword>
<dbReference type="SUPFAM" id="SSF52172">
    <property type="entry name" value="CheY-like"/>
    <property type="match status" value="1"/>
</dbReference>
<dbReference type="InterPro" id="IPR046947">
    <property type="entry name" value="LytR-like"/>
</dbReference>
<dbReference type="Proteomes" id="UP000514410">
    <property type="component" value="Chromosome"/>
</dbReference>
<dbReference type="Gene3D" id="2.40.50.1020">
    <property type="entry name" value="LytTr DNA-binding domain"/>
    <property type="match status" value="1"/>
</dbReference>
<name>A0A7L7L0T6_9LACO</name>
<dbReference type="PROSITE" id="PS50930">
    <property type="entry name" value="HTH_LYTTR"/>
    <property type="match status" value="1"/>
</dbReference>